<feature type="region of interest" description="Disordered" evidence="1">
    <location>
        <begin position="66"/>
        <end position="87"/>
    </location>
</feature>
<proteinExistence type="predicted"/>
<evidence type="ECO:0000256" key="1">
    <source>
        <dbReference type="SAM" id="MobiDB-lite"/>
    </source>
</evidence>
<protein>
    <submittedName>
        <fullName evidence="2">Uncharacterized protein</fullName>
    </submittedName>
</protein>
<reference evidence="3" key="2">
    <citation type="submission" date="2015-01" db="EMBL/GenBank/DDBJ databases">
        <title>Evolutionary Origins and Diversification of the Mycorrhizal Mutualists.</title>
        <authorList>
            <consortium name="DOE Joint Genome Institute"/>
            <consortium name="Mycorrhizal Genomics Consortium"/>
            <person name="Kohler A."/>
            <person name="Kuo A."/>
            <person name="Nagy L.G."/>
            <person name="Floudas D."/>
            <person name="Copeland A."/>
            <person name="Barry K.W."/>
            <person name="Cichocki N."/>
            <person name="Veneault-Fourrey C."/>
            <person name="LaButti K."/>
            <person name="Lindquist E.A."/>
            <person name="Lipzen A."/>
            <person name="Lundell T."/>
            <person name="Morin E."/>
            <person name="Murat C."/>
            <person name="Riley R."/>
            <person name="Ohm R."/>
            <person name="Sun H."/>
            <person name="Tunlid A."/>
            <person name="Henrissat B."/>
            <person name="Grigoriev I.V."/>
            <person name="Hibbett D.S."/>
            <person name="Martin F."/>
        </authorList>
    </citation>
    <scope>NUCLEOTIDE SEQUENCE [LARGE SCALE GENOMIC DNA]</scope>
    <source>
        <strain evidence="3">441</strain>
    </source>
</reference>
<accession>A0A0C9ZB20</accession>
<organism evidence="2 3">
    <name type="scientific">Pisolithus microcarpus 441</name>
    <dbReference type="NCBI Taxonomy" id="765257"/>
    <lineage>
        <taxon>Eukaryota</taxon>
        <taxon>Fungi</taxon>
        <taxon>Dikarya</taxon>
        <taxon>Basidiomycota</taxon>
        <taxon>Agaricomycotina</taxon>
        <taxon>Agaricomycetes</taxon>
        <taxon>Agaricomycetidae</taxon>
        <taxon>Boletales</taxon>
        <taxon>Sclerodermatineae</taxon>
        <taxon>Pisolithaceae</taxon>
        <taxon>Pisolithus</taxon>
    </lineage>
</organism>
<feature type="compositionally biased region" description="Basic and acidic residues" evidence="1">
    <location>
        <begin position="71"/>
        <end position="83"/>
    </location>
</feature>
<evidence type="ECO:0000313" key="3">
    <source>
        <dbReference type="Proteomes" id="UP000054018"/>
    </source>
</evidence>
<gene>
    <name evidence="2" type="ORF">PISMIDRAFT_15369</name>
</gene>
<reference evidence="2 3" key="1">
    <citation type="submission" date="2014-04" db="EMBL/GenBank/DDBJ databases">
        <authorList>
            <consortium name="DOE Joint Genome Institute"/>
            <person name="Kuo A."/>
            <person name="Kohler A."/>
            <person name="Costa M.D."/>
            <person name="Nagy L.G."/>
            <person name="Floudas D."/>
            <person name="Copeland A."/>
            <person name="Barry K.W."/>
            <person name="Cichocki N."/>
            <person name="Veneault-Fourrey C."/>
            <person name="LaButti K."/>
            <person name="Lindquist E.A."/>
            <person name="Lipzen A."/>
            <person name="Lundell T."/>
            <person name="Morin E."/>
            <person name="Murat C."/>
            <person name="Sun H."/>
            <person name="Tunlid A."/>
            <person name="Henrissat B."/>
            <person name="Grigoriev I.V."/>
            <person name="Hibbett D.S."/>
            <person name="Martin F."/>
            <person name="Nordberg H.P."/>
            <person name="Cantor M.N."/>
            <person name="Hua S.X."/>
        </authorList>
    </citation>
    <scope>NUCLEOTIDE SEQUENCE [LARGE SCALE GENOMIC DNA]</scope>
    <source>
        <strain evidence="2 3">441</strain>
    </source>
</reference>
<feature type="compositionally biased region" description="Acidic residues" evidence="1">
    <location>
        <begin position="28"/>
        <end position="44"/>
    </location>
</feature>
<evidence type="ECO:0000313" key="2">
    <source>
        <dbReference type="EMBL" id="KIK17098.1"/>
    </source>
</evidence>
<dbReference type="EMBL" id="KN833838">
    <property type="protein sequence ID" value="KIK17098.1"/>
    <property type="molecule type" value="Genomic_DNA"/>
</dbReference>
<feature type="compositionally biased region" description="Basic and acidic residues" evidence="1">
    <location>
        <begin position="1"/>
        <end position="10"/>
    </location>
</feature>
<keyword evidence="3" id="KW-1185">Reference proteome</keyword>
<dbReference type="AlphaFoldDB" id="A0A0C9ZB20"/>
<sequence>MHSHQGEHVKPVFSPMRHGMKRSINLDEATDNDIGEEDSDVDEQEVYREMVMDDLGIEMETDLHMGVNLGSKERGGRTEKDGQTADQRWMCMRSTGWQDQELPW</sequence>
<feature type="region of interest" description="Disordered" evidence="1">
    <location>
        <begin position="1"/>
        <end position="45"/>
    </location>
</feature>
<dbReference type="OrthoDB" id="10507015at2759"/>
<dbReference type="Proteomes" id="UP000054018">
    <property type="component" value="Unassembled WGS sequence"/>
</dbReference>
<dbReference type="HOGENOM" id="CLU_2251112_0_0_1"/>
<name>A0A0C9ZB20_9AGAM</name>